<evidence type="ECO:0000256" key="10">
    <source>
        <dbReference type="ARBA" id="ARBA00023014"/>
    </source>
</evidence>
<dbReference type="InterPro" id="IPR006638">
    <property type="entry name" value="Elp3/MiaA/NifB-like_rSAM"/>
</dbReference>
<evidence type="ECO:0000256" key="5">
    <source>
        <dbReference type="ARBA" id="ARBA00021702"/>
    </source>
</evidence>
<dbReference type="Pfam" id="PF04055">
    <property type="entry name" value="Radical_SAM"/>
    <property type="match status" value="1"/>
</dbReference>
<comment type="pathway">
    <text evidence="3">Cofactor biosynthesis; Fe-Mo cofactor biosynthesis.</text>
</comment>
<dbReference type="GO" id="GO:0016829">
    <property type="term" value="F:lyase activity"/>
    <property type="evidence" value="ECO:0007669"/>
    <property type="project" value="UniProtKB-KW"/>
</dbReference>
<accession>A0A1I6HSN9</accession>
<protein>
    <recommendedName>
        <fullName evidence="5">FeMo cofactor biosynthesis protein NifB</fullName>
    </recommendedName>
    <alternativeName>
        <fullName evidence="14">Nitrogenase cofactor maturase NifB</fullName>
    </alternativeName>
    <alternativeName>
        <fullName evidence="13">Radical SAM assemblase NifB</fullName>
    </alternativeName>
</protein>
<reference evidence="16 17" key="1">
    <citation type="submission" date="2016-10" db="EMBL/GenBank/DDBJ databases">
        <authorList>
            <person name="de Groot N.N."/>
        </authorList>
    </citation>
    <scope>NUCLEOTIDE SEQUENCE [LARGE SCALE GENOMIC DNA]</scope>
    <source>
        <strain evidence="16 17">743A</strain>
    </source>
</reference>
<sequence>MNEIVHPCFDDVESGYRFHLPIAPKCDTKCNFCKRQISGDQERPGVTSEILKINDIEHYINRNISLYPDCRIIGVAGPGDPMSNPTELFSTFKIVNEKFHQFKKCMCTNGFYLSKYKDEFIDAKLDYVTITLNSRNAETLGDIYEFLKYDGELYQGVEMGRLVMRLQDEALRIIDEIPDLKLKINIVVIPGVNDNELEDMIDYISQFNVYTVNLIPVLPVKGTAFEKVPSLSKEEIQSLKNELRGKYNSMKFKKHCSRCRADACGKICSK</sequence>
<evidence type="ECO:0000256" key="4">
    <source>
        <dbReference type="ARBA" id="ARBA00006804"/>
    </source>
</evidence>
<gene>
    <name evidence="16" type="ORF">SAMN05661086_00247</name>
</gene>
<keyword evidence="11" id="KW-0535">Nitrogen fixation</keyword>
<keyword evidence="9" id="KW-0408">Iron</keyword>
<dbReference type="OrthoDB" id="9800746at2"/>
<comment type="function">
    <text evidence="2">Involved in the biosynthesis of the iron-molybdenum cofactor (FeMo-co or M-cluster) found in the dinitrogenase enzyme of the nitrogenase complex in nitrogen-fixing microorganisms. NifB catalyzes the crucial step of radical SAM-dependent carbide insertion that occurs concomitant with the insertion of a 9th sulfur and the rearrangement/coupling of two [4Fe-4S] clusters into a [8Fe-9S-C] cluster, the precursor to the M-cluster.</text>
</comment>
<dbReference type="GO" id="GO:0046872">
    <property type="term" value="F:metal ion binding"/>
    <property type="evidence" value="ECO:0007669"/>
    <property type="project" value="UniProtKB-KW"/>
</dbReference>
<evidence type="ECO:0000256" key="3">
    <source>
        <dbReference type="ARBA" id="ARBA00005155"/>
    </source>
</evidence>
<dbReference type="PROSITE" id="PS51918">
    <property type="entry name" value="RADICAL_SAM"/>
    <property type="match status" value="1"/>
</dbReference>
<feature type="domain" description="Radical SAM core" evidence="15">
    <location>
        <begin position="12"/>
        <end position="251"/>
    </location>
</feature>
<evidence type="ECO:0000256" key="6">
    <source>
        <dbReference type="ARBA" id="ARBA00022485"/>
    </source>
</evidence>
<dbReference type="STRING" id="37658.SAMN05661086_00247"/>
<dbReference type="SUPFAM" id="SSF102114">
    <property type="entry name" value="Radical SAM enzymes"/>
    <property type="match status" value="1"/>
</dbReference>
<evidence type="ECO:0000256" key="14">
    <source>
        <dbReference type="ARBA" id="ARBA00032102"/>
    </source>
</evidence>
<dbReference type="Gene3D" id="3.20.20.70">
    <property type="entry name" value="Aldolase class I"/>
    <property type="match status" value="1"/>
</dbReference>
<dbReference type="AlphaFoldDB" id="A0A1I6HSN9"/>
<organism evidence="16 17">
    <name type="scientific">Anaeromicropila populeti</name>
    <dbReference type="NCBI Taxonomy" id="37658"/>
    <lineage>
        <taxon>Bacteria</taxon>
        <taxon>Bacillati</taxon>
        <taxon>Bacillota</taxon>
        <taxon>Clostridia</taxon>
        <taxon>Lachnospirales</taxon>
        <taxon>Lachnospiraceae</taxon>
        <taxon>Anaeromicropila</taxon>
    </lineage>
</organism>
<evidence type="ECO:0000256" key="12">
    <source>
        <dbReference type="ARBA" id="ARBA00023239"/>
    </source>
</evidence>
<dbReference type="PANTHER" id="PTHR43787">
    <property type="entry name" value="FEMO COFACTOR BIOSYNTHESIS PROTEIN NIFB-RELATED"/>
    <property type="match status" value="1"/>
</dbReference>
<keyword evidence="8" id="KW-0479">Metal-binding</keyword>
<dbReference type="RefSeq" id="WP_092558868.1">
    <property type="nucleotide sequence ID" value="NZ_FOYZ01000001.1"/>
</dbReference>
<keyword evidence="10" id="KW-0411">Iron-sulfur</keyword>
<dbReference type="InterPro" id="IPR058240">
    <property type="entry name" value="rSAM_sf"/>
</dbReference>
<evidence type="ECO:0000256" key="13">
    <source>
        <dbReference type="ARBA" id="ARBA00030926"/>
    </source>
</evidence>
<evidence type="ECO:0000313" key="16">
    <source>
        <dbReference type="EMBL" id="SFR57466.1"/>
    </source>
</evidence>
<comment type="cofactor">
    <cofactor evidence="1">
        <name>[4Fe-4S] cluster</name>
        <dbReference type="ChEBI" id="CHEBI:49883"/>
    </cofactor>
</comment>
<evidence type="ECO:0000256" key="2">
    <source>
        <dbReference type="ARBA" id="ARBA00003522"/>
    </source>
</evidence>
<keyword evidence="6" id="KW-0004">4Fe-4S</keyword>
<name>A0A1I6HSN9_9FIRM</name>
<dbReference type="UniPathway" id="UPA00782"/>
<evidence type="ECO:0000313" key="17">
    <source>
        <dbReference type="Proteomes" id="UP000199659"/>
    </source>
</evidence>
<dbReference type="PANTHER" id="PTHR43787:SF13">
    <property type="entry name" value="FEMO COFACTOR BIOSYNTHESIS PROTEIN NIFB"/>
    <property type="match status" value="1"/>
</dbReference>
<evidence type="ECO:0000259" key="15">
    <source>
        <dbReference type="PROSITE" id="PS51918"/>
    </source>
</evidence>
<keyword evidence="17" id="KW-1185">Reference proteome</keyword>
<dbReference type="SFLD" id="SFLDG01067">
    <property type="entry name" value="SPASM/twitch_domain_containing"/>
    <property type="match status" value="1"/>
</dbReference>
<proteinExistence type="inferred from homology"/>
<evidence type="ECO:0000256" key="8">
    <source>
        <dbReference type="ARBA" id="ARBA00022723"/>
    </source>
</evidence>
<keyword evidence="12" id="KW-0456">Lyase</keyword>
<evidence type="ECO:0000256" key="11">
    <source>
        <dbReference type="ARBA" id="ARBA00023231"/>
    </source>
</evidence>
<evidence type="ECO:0000256" key="1">
    <source>
        <dbReference type="ARBA" id="ARBA00001966"/>
    </source>
</evidence>
<dbReference type="EMBL" id="FOYZ01000001">
    <property type="protein sequence ID" value="SFR57466.1"/>
    <property type="molecule type" value="Genomic_DNA"/>
</dbReference>
<evidence type="ECO:0000256" key="9">
    <source>
        <dbReference type="ARBA" id="ARBA00023004"/>
    </source>
</evidence>
<dbReference type="SFLD" id="SFLDS00029">
    <property type="entry name" value="Radical_SAM"/>
    <property type="match status" value="1"/>
</dbReference>
<keyword evidence="7" id="KW-0949">S-adenosyl-L-methionine</keyword>
<dbReference type="InterPro" id="IPR013785">
    <property type="entry name" value="Aldolase_TIM"/>
</dbReference>
<dbReference type="SMART" id="SM00729">
    <property type="entry name" value="Elp3"/>
    <property type="match status" value="1"/>
</dbReference>
<dbReference type="InterPro" id="IPR007197">
    <property type="entry name" value="rSAM"/>
</dbReference>
<evidence type="ECO:0000256" key="7">
    <source>
        <dbReference type="ARBA" id="ARBA00022691"/>
    </source>
</evidence>
<dbReference type="Proteomes" id="UP000199659">
    <property type="component" value="Unassembled WGS sequence"/>
</dbReference>
<dbReference type="GO" id="GO:0051539">
    <property type="term" value="F:4 iron, 4 sulfur cluster binding"/>
    <property type="evidence" value="ECO:0007669"/>
    <property type="project" value="UniProtKB-KW"/>
</dbReference>
<comment type="similarity">
    <text evidence="4">Belongs to the radical SAM superfamily. NifB family.</text>
</comment>